<comment type="catalytic activity">
    <reaction evidence="8">
        <text>fluoride(in) = fluoride(out)</text>
        <dbReference type="Rhea" id="RHEA:76159"/>
        <dbReference type="ChEBI" id="CHEBI:17051"/>
    </reaction>
    <physiologicalReaction direction="left-to-right" evidence="8">
        <dbReference type="Rhea" id="RHEA:76160"/>
    </physiologicalReaction>
</comment>
<keyword evidence="10" id="KW-0406">Ion transport</keyword>
<dbReference type="GO" id="GO:0140114">
    <property type="term" value="P:cellular detoxification of fluoride"/>
    <property type="evidence" value="ECO:0007669"/>
    <property type="project" value="UniProtKB-UniRule"/>
</dbReference>
<keyword evidence="3 10" id="KW-0812">Transmembrane</keyword>
<reference evidence="11 12" key="1">
    <citation type="submission" date="2014-02" db="EMBL/GenBank/DDBJ databases">
        <title>Draft genome sequence of Lysinibacillus odysseyi NBRC 100172.</title>
        <authorList>
            <person name="Zhang F."/>
            <person name="Wang G."/>
            <person name="Zhang L."/>
        </authorList>
    </citation>
    <scope>NUCLEOTIDE SEQUENCE [LARGE SCALE GENOMIC DNA]</scope>
    <source>
        <strain evidence="11 12">NBRC 100172</strain>
    </source>
</reference>
<keyword evidence="6 10" id="KW-0407">Ion channel</keyword>
<evidence type="ECO:0000256" key="3">
    <source>
        <dbReference type="ARBA" id="ARBA00022692"/>
    </source>
</evidence>
<evidence type="ECO:0000313" key="12">
    <source>
        <dbReference type="Proteomes" id="UP000030437"/>
    </source>
</evidence>
<evidence type="ECO:0000256" key="9">
    <source>
        <dbReference type="ARBA" id="ARBA00049940"/>
    </source>
</evidence>
<dbReference type="EMBL" id="JPVP01000060">
    <property type="protein sequence ID" value="KGR81550.1"/>
    <property type="molecule type" value="Genomic_DNA"/>
</dbReference>
<evidence type="ECO:0000256" key="6">
    <source>
        <dbReference type="ARBA" id="ARBA00023303"/>
    </source>
</evidence>
<sequence length="121" mass="12849">MEFFAVGIGGAVGALLRFYMSSLISYDTGFPAATLLVNIVGCFLLSLLLSGPILKGKPHVKLALTTGVIGSFTTFSTFSYETVTLIQNGFLKWAFLYICLSIIGGLLSSYAGYRMVDGGGQ</sequence>
<keyword evidence="4 10" id="KW-1133">Transmembrane helix</keyword>
<comment type="subcellular location">
    <subcellularLocation>
        <location evidence="1 10">Cell membrane</location>
        <topology evidence="1 10">Multi-pass membrane protein</topology>
    </subcellularLocation>
</comment>
<protein>
    <recommendedName>
        <fullName evidence="10">Fluoride-specific ion channel FluC</fullName>
    </recommendedName>
</protein>
<dbReference type="OrthoDB" id="9799631at2"/>
<comment type="caution">
    <text evidence="11">The sequence shown here is derived from an EMBL/GenBank/DDBJ whole genome shotgun (WGS) entry which is preliminary data.</text>
</comment>
<keyword evidence="10" id="KW-0479">Metal-binding</keyword>
<comment type="activity regulation">
    <text evidence="10">Na(+) is not transported, but it plays an essential structural role and its presence is essential for fluoride channel function.</text>
</comment>
<evidence type="ECO:0000256" key="5">
    <source>
        <dbReference type="ARBA" id="ARBA00023136"/>
    </source>
</evidence>
<keyword evidence="2 10" id="KW-1003">Cell membrane</keyword>
<dbReference type="PANTHER" id="PTHR28259">
    <property type="entry name" value="FLUORIDE EXPORT PROTEIN 1-RELATED"/>
    <property type="match status" value="1"/>
</dbReference>
<organism evidence="11 12">
    <name type="scientific">Lysinibacillus odysseyi 34hs-1 = NBRC 100172</name>
    <dbReference type="NCBI Taxonomy" id="1220589"/>
    <lineage>
        <taxon>Bacteria</taxon>
        <taxon>Bacillati</taxon>
        <taxon>Bacillota</taxon>
        <taxon>Bacilli</taxon>
        <taxon>Bacillales</taxon>
        <taxon>Bacillaceae</taxon>
        <taxon>Lysinibacillus</taxon>
    </lineage>
</organism>
<proteinExistence type="inferred from homology"/>
<dbReference type="GO" id="GO:0005886">
    <property type="term" value="C:plasma membrane"/>
    <property type="evidence" value="ECO:0007669"/>
    <property type="project" value="UniProtKB-SubCell"/>
</dbReference>
<feature type="binding site" evidence="10">
    <location>
        <position position="70"/>
    </location>
    <ligand>
        <name>Na(+)</name>
        <dbReference type="ChEBI" id="CHEBI:29101"/>
        <note>structural</note>
    </ligand>
</feature>
<keyword evidence="12" id="KW-1185">Reference proteome</keyword>
<evidence type="ECO:0000256" key="4">
    <source>
        <dbReference type="ARBA" id="ARBA00022989"/>
    </source>
</evidence>
<keyword evidence="5 10" id="KW-0472">Membrane</keyword>
<evidence type="ECO:0000256" key="2">
    <source>
        <dbReference type="ARBA" id="ARBA00022475"/>
    </source>
</evidence>
<evidence type="ECO:0000256" key="8">
    <source>
        <dbReference type="ARBA" id="ARBA00035585"/>
    </source>
</evidence>
<dbReference type="AlphaFoldDB" id="A0A0A3IDI5"/>
<evidence type="ECO:0000256" key="7">
    <source>
        <dbReference type="ARBA" id="ARBA00035120"/>
    </source>
</evidence>
<comment type="function">
    <text evidence="9 10">Fluoride-specific ion channel. Important for reducing fluoride concentration in the cell, thus reducing its toxicity.</text>
</comment>
<dbReference type="GO" id="GO:0046872">
    <property type="term" value="F:metal ion binding"/>
    <property type="evidence" value="ECO:0007669"/>
    <property type="project" value="UniProtKB-KW"/>
</dbReference>
<accession>A0A0A3IDI5</accession>
<dbReference type="NCBIfam" id="TIGR00494">
    <property type="entry name" value="crcB"/>
    <property type="match status" value="1"/>
</dbReference>
<name>A0A0A3IDI5_9BACI</name>
<keyword evidence="10" id="KW-0813">Transport</keyword>
<evidence type="ECO:0000256" key="10">
    <source>
        <dbReference type="HAMAP-Rule" id="MF_00454"/>
    </source>
</evidence>
<dbReference type="RefSeq" id="WP_036157967.1">
    <property type="nucleotide sequence ID" value="NZ_AVCX01000001.1"/>
</dbReference>
<feature type="transmembrane region" description="Helical" evidence="10">
    <location>
        <begin position="92"/>
        <end position="113"/>
    </location>
</feature>
<dbReference type="HAMAP" id="MF_00454">
    <property type="entry name" value="FluC"/>
    <property type="match status" value="1"/>
</dbReference>
<evidence type="ECO:0000313" key="11">
    <source>
        <dbReference type="EMBL" id="KGR81550.1"/>
    </source>
</evidence>
<evidence type="ECO:0000256" key="1">
    <source>
        <dbReference type="ARBA" id="ARBA00004651"/>
    </source>
</evidence>
<dbReference type="PANTHER" id="PTHR28259:SF1">
    <property type="entry name" value="FLUORIDE EXPORT PROTEIN 1-RELATED"/>
    <property type="match status" value="1"/>
</dbReference>
<dbReference type="Pfam" id="PF02537">
    <property type="entry name" value="CRCB"/>
    <property type="match status" value="1"/>
</dbReference>
<comment type="similarity">
    <text evidence="7 10">Belongs to the fluoride channel Fluc/FEX (TC 1.A.43) family.</text>
</comment>
<dbReference type="eggNOG" id="COG0239">
    <property type="taxonomic scope" value="Bacteria"/>
</dbReference>
<gene>
    <name evidence="10" type="primary">fluC</name>
    <name evidence="10" type="synonym">crcB</name>
    <name evidence="11" type="ORF">CD32_19535</name>
</gene>
<dbReference type="InterPro" id="IPR003691">
    <property type="entry name" value="FluC"/>
</dbReference>
<dbReference type="STRING" id="1220589.CD32_19535"/>
<keyword evidence="10" id="KW-0915">Sodium</keyword>
<feature type="binding site" evidence="10">
    <location>
        <position position="73"/>
    </location>
    <ligand>
        <name>Na(+)</name>
        <dbReference type="ChEBI" id="CHEBI:29101"/>
        <note>structural</note>
    </ligand>
</feature>
<feature type="transmembrane region" description="Helical" evidence="10">
    <location>
        <begin position="30"/>
        <end position="50"/>
    </location>
</feature>
<dbReference type="Proteomes" id="UP000030437">
    <property type="component" value="Unassembled WGS sequence"/>
</dbReference>
<feature type="transmembrane region" description="Helical" evidence="10">
    <location>
        <begin position="62"/>
        <end position="80"/>
    </location>
</feature>
<dbReference type="GO" id="GO:0062054">
    <property type="term" value="F:fluoride channel activity"/>
    <property type="evidence" value="ECO:0007669"/>
    <property type="project" value="UniProtKB-UniRule"/>
</dbReference>